<dbReference type="Pfam" id="PF17235">
    <property type="entry name" value="STD1"/>
    <property type="match status" value="1"/>
</dbReference>
<proteinExistence type="predicted"/>
<feature type="region of interest" description="Disordered" evidence="1">
    <location>
        <begin position="250"/>
        <end position="358"/>
    </location>
</feature>
<keyword evidence="3" id="KW-1185">Reference proteome</keyword>
<dbReference type="Proteomes" id="UP001497383">
    <property type="component" value="Chromosome 3"/>
</dbReference>
<evidence type="ECO:0000256" key="1">
    <source>
        <dbReference type="SAM" id="MobiDB-lite"/>
    </source>
</evidence>
<evidence type="ECO:0000313" key="2">
    <source>
        <dbReference type="EMBL" id="CAK9438264.1"/>
    </source>
</evidence>
<dbReference type="GeneID" id="92207697"/>
<reference evidence="2 3" key="1">
    <citation type="submission" date="2024-03" db="EMBL/GenBank/DDBJ databases">
        <authorList>
            <person name="Brejova B."/>
        </authorList>
    </citation>
    <scope>NUCLEOTIDE SEQUENCE [LARGE SCALE GENOMIC DNA]</scope>
    <source>
        <strain evidence="2 3">CBS 14171</strain>
    </source>
</reference>
<evidence type="ECO:0000313" key="3">
    <source>
        <dbReference type="Proteomes" id="UP001497383"/>
    </source>
</evidence>
<dbReference type="RefSeq" id="XP_066829439.1">
    <property type="nucleotide sequence ID" value="XM_066972508.1"/>
</dbReference>
<dbReference type="InterPro" id="IPR035189">
    <property type="entry name" value="Std1/Mth1"/>
</dbReference>
<gene>
    <name evidence="2" type="ORF">LODBEIA_P25010</name>
</gene>
<organism evidence="2 3">
    <name type="scientific">Lodderomyces beijingensis</name>
    <dbReference type="NCBI Taxonomy" id="1775926"/>
    <lineage>
        <taxon>Eukaryota</taxon>
        <taxon>Fungi</taxon>
        <taxon>Dikarya</taxon>
        <taxon>Ascomycota</taxon>
        <taxon>Saccharomycotina</taxon>
        <taxon>Pichiomycetes</taxon>
        <taxon>Debaryomycetaceae</taxon>
        <taxon>Candida/Lodderomyces clade</taxon>
        <taxon>Lodderomyces</taxon>
    </lineage>
</organism>
<name>A0ABP0ZJF9_9ASCO</name>
<sequence length="392" mass="43715">MGLLDLLGSSGSACTTIPTFDESKDSIDLQIKSLLYIFKRLCIHKVTPLTKEGKLRHVDAFEMQHDPMSDKLDRTYNLDFFLTSVLLDDEHRVLVDFVKNKFRSLCFVSGLPCISRPSSPVKGESANRDGSLSSFPQFTDSHGRKASSFHFVLFPMENVTVEELVHLLSTSELYLEHSVPFIKRFNIASETAKKVFGAQSADPQEVLNVTPRQKQRLIYGYLTALAKHVQVMRIYEEYTKLHPLVYSDSQKPALQHSPSQHSLKSLKSNEAGTKRHGNTPPLSPTRLHSSPTKLAHKRSSTNMLKPKPSIPKLQLEELYNPLTSPPRPASPIRKVASKSESSDSENNKSGSLTLSEGGKEILRLDVYEKCKIAVQDKIGAESKKILAGRGSS</sequence>
<accession>A0ABP0ZJF9</accession>
<protein>
    <submittedName>
        <fullName evidence="2">Uncharacterized protein</fullName>
    </submittedName>
</protein>
<dbReference type="EMBL" id="OZ022407">
    <property type="protein sequence ID" value="CAK9438264.1"/>
    <property type="molecule type" value="Genomic_DNA"/>
</dbReference>
<feature type="compositionally biased region" description="Polar residues" evidence="1">
    <location>
        <begin position="250"/>
        <end position="271"/>
    </location>
</feature>